<comment type="similarity">
    <text evidence="6">Belongs to the PPase family.</text>
</comment>
<keyword evidence="4 6" id="KW-0378">Hydrolase</keyword>
<dbReference type="SUPFAM" id="SSF50324">
    <property type="entry name" value="Inorganic pyrophosphatase"/>
    <property type="match status" value="1"/>
</dbReference>
<comment type="subcellular location">
    <subcellularLocation>
        <location evidence="6">Cytoplasm</location>
    </subcellularLocation>
</comment>
<dbReference type="InterPro" id="IPR036649">
    <property type="entry name" value="Pyrophosphatase_sf"/>
</dbReference>
<dbReference type="CDD" id="cd00412">
    <property type="entry name" value="pyrophosphatase"/>
    <property type="match status" value="1"/>
</dbReference>
<feature type="binding site" evidence="6">
    <location>
        <position position="153"/>
    </location>
    <ligand>
        <name>substrate</name>
    </ligand>
</feature>
<dbReference type="NCBIfam" id="NF002317">
    <property type="entry name" value="PRK01250.1"/>
    <property type="match status" value="1"/>
</dbReference>
<keyword evidence="2 6" id="KW-0963">Cytoplasm</keyword>
<dbReference type="PATRIC" id="fig|45074.5.peg.851"/>
<dbReference type="GO" id="GO:0000287">
    <property type="term" value="F:magnesium ion binding"/>
    <property type="evidence" value="ECO:0007669"/>
    <property type="project" value="UniProtKB-UniRule"/>
</dbReference>
<comment type="catalytic activity">
    <reaction evidence="6">
        <text>diphosphate + H2O = 2 phosphate + H(+)</text>
        <dbReference type="Rhea" id="RHEA:24576"/>
        <dbReference type="ChEBI" id="CHEBI:15377"/>
        <dbReference type="ChEBI" id="CHEBI:15378"/>
        <dbReference type="ChEBI" id="CHEBI:33019"/>
        <dbReference type="ChEBI" id="CHEBI:43474"/>
        <dbReference type="EC" id="3.6.1.1"/>
    </reaction>
</comment>
<evidence type="ECO:0000313" key="7">
    <source>
        <dbReference type="EMBL" id="KTD65421.1"/>
    </source>
</evidence>
<dbReference type="PANTHER" id="PTHR10286">
    <property type="entry name" value="INORGANIC PYROPHOSPHATASE"/>
    <property type="match status" value="1"/>
</dbReference>
<organism evidence="7 8">
    <name type="scientific">Legionella santicrucis</name>
    <dbReference type="NCBI Taxonomy" id="45074"/>
    <lineage>
        <taxon>Bacteria</taxon>
        <taxon>Pseudomonadati</taxon>
        <taxon>Pseudomonadota</taxon>
        <taxon>Gammaproteobacteria</taxon>
        <taxon>Legionellales</taxon>
        <taxon>Legionellaceae</taxon>
        <taxon>Legionella</taxon>
    </lineage>
</organism>
<comment type="caution">
    <text evidence="7">The sequence shown here is derived from an EMBL/GenBank/DDBJ whole genome shotgun (WGS) entry which is preliminary data.</text>
</comment>
<dbReference type="PROSITE" id="PS00387">
    <property type="entry name" value="PPASE"/>
    <property type="match status" value="1"/>
</dbReference>
<sequence>MFIRLLKGEESMSLMKISSGRDLPKEINVVIEIPMHSEPVKYEMNKESGVLFVDRFLTTPMFYPANYGYIPQTLSEDGDPVDVLVVTPVPLVGGSVIPCRAVGMLKMTDESGIDAKILAVPTNKLTKIYEPIQSYEDLPQHLLRSVEHFFSHYKDLEEGKWVKLNGWVGPDEAFKEILSSIARFNEKK</sequence>
<feature type="binding site" evidence="6">
    <location>
        <position position="82"/>
    </location>
    <ligand>
        <name>Mg(2+)</name>
        <dbReference type="ChEBI" id="CHEBI:18420"/>
        <label>1</label>
    </ligand>
</feature>
<gene>
    <name evidence="6 7" type="primary">ppa</name>
    <name evidence="7" type="ORF">Lsan_0812</name>
</gene>
<evidence type="ECO:0000256" key="4">
    <source>
        <dbReference type="ARBA" id="ARBA00022801"/>
    </source>
</evidence>
<protein>
    <recommendedName>
        <fullName evidence="6">Inorganic pyrophosphatase</fullName>
        <ecNumber evidence="6">3.6.1.1</ecNumber>
    </recommendedName>
    <alternativeName>
        <fullName evidence="6">Pyrophosphate phospho-hydrolase</fullName>
        <shortName evidence="6">PPase</shortName>
    </alternativeName>
</protein>
<keyword evidence="3 6" id="KW-0479">Metal-binding</keyword>
<evidence type="ECO:0000256" key="5">
    <source>
        <dbReference type="ARBA" id="ARBA00022842"/>
    </source>
</evidence>
<dbReference type="Proteomes" id="UP000054703">
    <property type="component" value="Unassembled WGS sequence"/>
</dbReference>
<dbReference type="GO" id="GO:0004427">
    <property type="term" value="F:inorganic diphosphate phosphatase activity"/>
    <property type="evidence" value="ECO:0007669"/>
    <property type="project" value="UniProtKB-UniRule"/>
</dbReference>
<feature type="binding site" evidence="6">
    <location>
        <position position="67"/>
    </location>
    <ligand>
        <name>substrate</name>
    </ligand>
</feature>
<feature type="binding site" evidence="6">
    <location>
        <position position="77"/>
    </location>
    <ligand>
        <name>Mg(2+)</name>
        <dbReference type="ChEBI" id="CHEBI:18420"/>
        <label>1</label>
    </ligand>
</feature>
<reference evidence="7 8" key="1">
    <citation type="submission" date="2015-11" db="EMBL/GenBank/DDBJ databases">
        <title>Genomic analysis of 38 Legionella species identifies large and diverse effector repertoires.</title>
        <authorList>
            <person name="Burstein D."/>
            <person name="Amaro F."/>
            <person name="Zusman T."/>
            <person name="Lifshitz Z."/>
            <person name="Cohen O."/>
            <person name="Gilbert J.A."/>
            <person name="Pupko T."/>
            <person name="Shuman H.A."/>
            <person name="Segal G."/>
        </authorList>
    </citation>
    <scope>NUCLEOTIDE SEQUENCE [LARGE SCALE GENOMIC DNA]</scope>
    <source>
        <strain evidence="7 8">SC-63-C7</strain>
    </source>
</reference>
<comment type="subunit">
    <text evidence="6">Homohexamer.</text>
</comment>
<comment type="function">
    <text evidence="6">Catalyzes the hydrolysis of inorganic pyrophosphate (PPi) forming two phosphate ions.</text>
</comment>
<comment type="cofactor">
    <cofactor evidence="1 6">
        <name>Mg(2+)</name>
        <dbReference type="ChEBI" id="CHEBI:18420"/>
    </cofactor>
</comment>
<dbReference type="Gene3D" id="3.90.80.10">
    <property type="entry name" value="Inorganic pyrophosphatase"/>
    <property type="match status" value="1"/>
</dbReference>
<dbReference type="EMBL" id="LNYU01000016">
    <property type="protein sequence ID" value="KTD65421.1"/>
    <property type="molecule type" value="Genomic_DNA"/>
</dbReference>
<dbReference type="EC" id="3.6.1.1" evidence="6"/>
<dbReference type="AlphaFoldDB" id="A0A0W0Z8I5"/>
<dbReference type="STRING" id="45074.Lsan_0812"/>
<feature type="binding site" evidence="6">
    <location>
        <position position="114"/>
    </location>
    <ligand>
        <name>Mg(2+)</name>
        <dbReference type="ChEBI" id="CHEBI:18420"/>
        <label>1</label>
    </ligand>
</feature>
<keyword evidence="8" id="KW-1185">Reference proteome</keyword>
<keyword evidence="5 6" id="KW-0460">Magnesium</keyword>
<accession>A0A0W0Z8I5</accession>
<evidence type="ECO:0000313" key="8">
    <source>
        <dbReference type="Proteomes" id="UP000054703"/>
    </source>
</evidence>
<dbReference type="GO" id="GO:0005737">
    <property type="term" value="C:cytoplasm"/>
    <property type="evidence" value="ECO:0007669"/>
    <property type="project" value="UniProtKB-SubCell"/>
</dbReference>
<evidence type="ECO:0000256" key="3">
    <source>
        <dbReference type="ARBA" id="ARBA00022723"/>
    </source>
</evidence>
<dbReference type="GO" id="GO:0006796">
    <property type="term" value="P:phosphate-containing compound metabolic process"/>
    <property type="evidence" value="ECO:0007669"/>
    <property type="project" value="InterPro"/>
</dbReference>
<dbReference type="Pfam" id="PF00719">
    <property type="entry name" value="Pyrophosphatase"/>
    <property type="match status" value="1"/>
</dbReference>
<dbReference type="FunFam" id="3.90.80.10:FF:000001">
    <property type="entry name" value="Inorganic pyrophosphatase"/>
    <property type="match status" value="1"/>
</dbReference>
<evidence type="ECO:0000256" key="2">
    <source>
        <dbReference type="ARBA" id="ARBA00022490"/>
    </source>
</evidence>
<evidence type="ECO:0000256" key="1">
    <source>
        <dbReference type="ARBA" id="ARBA00001946"/>
    </source>
</evidence>
<feature type="binding site" evidence="6">
    <location>
        <position position="41"/>
    </location>
    <ligand>
        <name>substrate</name>
    </ligand>
</feature>
<name>A0A0W0Z8I5_9GAMM</name>
<evidence type="ECO:0000256" key="6">
    <source>
        <dbReference type="HAMAP-Rule" id="MF_00209"/>
    </source>
</evidence>
<dbReference type="InterPro" id="IPR008162">
    <property type="entry name" value="Pyrophosphatase"/>
</dbReference>
<feature type="binding site" evidence="6">
    <location>
        <position position="55"/>
    </location>
    <ligand>
        <name>substrate</name>
    </ligand>
</feature>
<feature type="binding site" evidence="6">
    <location>
        <position position="82"/>
    </location>
    <ligand>
        <name>Mg(2+)</name>
        <dbReference type="ChEBI" id="CHEBI:18420"/>
        <label>2</label>
    </ligand>
</feature>
<dbReference type="HAMAP" id="MF_00209">
    <property type="entry name" value="Inorganic_PPase"/>
    <property type="match status" value="1"/>
</dbReference>
<proteinExistence type="inferred from homology"/>